<dbReference type="OrthoDB" id="9798121at2"/>
<dbReference type="FunFam" id="1.10.10.10:FF:000001">
    <property type="entry name" value="LysR family transcriptional regulator"/>
    <property type="match status" value="1"/>
</dbReference>
<dbReference type="EMBL" id="RCNT01000002">
    <property type="protein sequence ID" value="RMA43247.1"/>
    <property type="molecule type" value="Genomic_DNA"/>
</dbReference>
<keyword evidence="4" id="KW-0804">Transcription</keyword>
<name>A0A3L9Y821_9RHOB</name>
<dbReference type="Proteomes" id="UP000281343">
    <property type="component" value="Unassembled WGS sequence"/>
</dbReference>
<evidence type="ECO:0000313" key="7">
    <source>
        <dbReference type="Proteomes" id="UP000281343"/>
    </source>
</evidence>
<evidence type="ECO:0000256" key="2">
    <source>
        <dbReference type="ARBA" id="ARBA00023015"/>
    </source>
</evidence>
<dbReference type="GO" id="GO:0003700">
    <property type="term" value="F:DNA-binding transcription factor activity"/>
    <property type="evidence" value="ECO:0007669"/>
    <property type="project" value="InterPro"/>
</dbReference>
<dbReference type="Gene3D" id="3.40.190.290">
    <property type="match status" value="1"/>
</dbReference>
<dbReference type="Gene3D" id="1.10.10.10">
    <property type="entry name" value="Winged helix-like DNA-binding domain superfamily/Winged helix DNA-binding domain"/>
    <property type="match status" value="1"/>
</dbReference>
<evidence type="ECO:0000256" key="4">
    <source>
        <dbReference type="ARBA" id="ARBA00023163"/>
    </source>
</evidence>
<organism evidence="6 7">
    <name type="scientific">Rhodophyticola porphyridii</name>
    <dbReference type="NCBI Taxonomy" id="1852017"/>
    <lineage>
        <taxon>Bacteria</taxon>
        <taxon>Pseudomonadati</taxon>
        <taxon>Pseudomonadota</taxon>
        <taxon>Alphaproteobacteria</taxon>
        <taxon>Rhodobacterales</taxon>
        <taxon>Roseobacteraceae</taxon>
        <taxon>Rhodophyticola</taxon>
    </lineage>
</organism>
<accession>A0A3L9Y821</accession>
<dbReference type="SUPFAM" id="SSF46785">
    <property type="entry name" value="Winged helix' DNA-binding domain"/>
    <property type="match status" value="1"/>
</dbReference>
<dbReference type="Pfam" id="PF00126">
    <property type="entry name" value="HTH_1"/>
    <property type="match status" value="1"/>
</dbReference>
<dbReference type="PRINTS" id="PR00039">
    <property type="entry name" value="HTHLYSR"/>
</dbReference>
<evidence type="ECO:0000259" key="5">
    <source>
        <dbReference type="PROSITE" id="PS50931"/>
    </source>
</evidence>
<feature type="domain" description="HTH lysR-type" evidence="5">
    <location>
        <begin position="12"/>
        <end position="69"/>
    </location>
</feature>
<dbReference type="PANTHER" id="PTHR30537:SF3">
    <property type="entry name" value="TRANSCRIPTIONAL REGULATORY PROTEIN"/>
    <property type="match status" value="1"/>
</dbReference>
<evidence type="ECO:0000313" key="6">
    <source>
        <dbReference type="EMBL" id="RMA43247.1"/>
    </source>
</evidence>
<dbReference type="Pfam" id="PF03466">
    <property type="entry name" value="LysR_substrate"/>
    <property type="match status" value="1"/>
</dbReference>
<dbReference type="GO" id="GO:0043565">
    <property type="term" value="F:sequence-specific DNA binding"/>
    <property type="evidence" value="ECO:0007669"/>
    <property type="project" value="TreeGrafter"/>
</dbReference>
<keyword evidence="3" id="KW-0238">DNA-binding</keyword>
<dbReference type="PROSITE" id="PS50931">
    <property type="entry name" value="HTH_LYSR"/>
    <property type="match status" value="1"/>
</dbReference>
<dbReference type="GO" id="GO:0006351">
    <property type="term" value="P:DNA-templated transcription"/>
    <property type="evidence" value="ECO:0007669"/>
    <property type="project" value="TreeGrafter"/>
</dbReference>
<proteinExistence type="inferred from homology"/>
<evidence type="ECO:0000256" key="3">
    <source>
        <dbReference type="ARBA" id="ARBA00023125"/>
    </source>
</evidence>
<keyword evidence="7" id="KW-1185">Reference proteome</keyword>
<dbReference type="PANTHER" id="PTHR30537">
    <property type="entry name" value="HTH-TYPE TRANSCRIPTIONAL REGULATOR"/>
    <property type="match status" value="1"/>
</dbReference>
<dbReference type="InterPro" id="IPR058163">
    <property type="entry name" value="LysR-type_TF_proteobact-type"/>
</dbReference>
<keyword evidence="2" id="KW-0805">Transcription regulation</keyword>
<comment type="caution">
    <text evidence="6">The sequence shown here is derived from an EMBL/GenBank/DDBJ whole genome shotgun (WGS) entry which is preliminary data.</text>
</comment>
<reference evidence="6 7" key="1">
    <citation type="submission" date="2018-10" db="EMBL/GenBank/DDBJ databases">
        <authorList>
            <person name="Jung H.S."/>
            <person name="Jeon C.O."/>
        </authorList>
    </citation>
    <scope>NUCLEOTIDE SEQUENCE [LARGE SCALE GENOMIC DNA]</scope>
    <source>
        <strain evidence="6 7">MA-7-27</strain>
    </source>
</reference>
<dbReference type="InterPro" id="IPR000847">
    <property type="entry name" value="LysR_HTH_N"/>
</dbReference>
<comment type="similarity">
    <text evidence="1">Belongs to the LysR transcriptional regulatory family.</text>
</comment>
<dbReference type="AlphaFoldDB" id="A0A3L9Y821"/>
<dbReference type="SUPFAM" id="SSF53850">
    <property type="entry name" value="Periplasmic binding protein-like II"/>
    <property type="match status" value="1"/>
</dbReference>
<gene>
    <name evidence="6" type="ORF">D9R08_06425</name>
</gene>
<dbReference type="InterPro" id="IPR036388">
    <property type="entry name" value="WH-like_DNA-bd_sf"/>
</dbReference>
<protein>
    <submittedName>
        <fullName evidence="6">LysR family transcriptional regulator</fullName>
    </submittedName>
</protein>
<dbReference type="InterPro" id="IPR036390">
    <property type="entry name" value="WH_DNA-bd_sf"/>
</dbReference>
<dbReference type="InterPro" id="IPR005119">
    <property type="entry name" value="LysR_subst-bd"/>
</dbReference>
<evidence type="ECO:0000256" key="1">
    <source>
        <dbReference type="ARBA" id="ARBA00009437"/>
    </source>
</evidence>
<sequence>MRFCMDWRSVSFDWNQVRAFLATVEEGSLSAASRALGQAQPTLGRQVSALEAALGVTLFDRVGKSLTLTPSGVDLLEHVREMGEAATRISLAATGHSQQIAGKVKISASDATAAYLLPRVLAELRNRAPDITVEIVTSNALSDLRRREADIAIRHIRPTEPDLVALKLPDTPAHLYAAPAYLARFGRPRTVSDLADAAFIGMDRVELMIEILHQHGLTLTPANFPLLSANTVTCWELVKQGLGIGIMSNWVAELSPEVERIDPPGFLPIPVPNWLTTHRELHTSRRIRLVFDLLAEMIGDKGALR</sequence>